<dbReference type="AlphaFoldDB" id="A0A933SAT9"/>
<dbReference type="InterPro" id="IPR032710">
    <property type="entry name" value="NTF2-like_dom_sf"/>
</dbReference>
<dbReference type="Proteomes" id="UP000696931">
    <property type="component" value="Unassembled WGS sequence"/>
</dbReference>
<evidence type="ECO:0000313" key="3">
    <source>
        <dbReference type="Proteomes" id="UP000696931"/>
    </source>
</evidence>
<proteinExistence type="predicted"/>
<accession>A0A933SAT9</accession>
<organism evidence="2 3">
    <name type="scientific">Eiseniibacteriota bacterium</name>
    <dbReference type="NCBI Taxonomy" id="2212470"/>
    <lineage>
        <taxon>Bacteria</taxon>
        <taxon>Candidatus Eiseniibacteriota</taxon>
    </lineage>
</organism>
<reference evidence="2" key="1">
    <citation type="submission" date="2020-07" db="EMBL/GenBank/DDBJ databases">
        <title>Huge and variable diversity of episymbiotic CPR bacteria and DPANN archaea in groundwater ecosystems.</title>
        <authorList>
            <person name="He C.Y."/>
            <person name="Keren R."/>
            <person name="Whittaker M."/>
            <person name="Farag I.F."/>
            <person name="Doudna J."/>
            <person name="Cate J.H.D."/>
            <person name="Banfield J.F."/>
        </authorList>
    </citation>
    <scope>NUCLEOTIDE SEQUENCE</scope>
    <source>
        <strain evidence="2">NC_groundwater_1813_Pr3_B-0.1um_71_17</strain>
    </source>
</reference>
<evidence type="ECO:0000313" key="2">
    <source>
        <dbReference type="EMBL" id="MBI5169126.1"/>
    </source>
</evidence>
<comment type="caution">
    <text evidence="2">The sequence shown here is derived from an EMBL/GenBank/DDBJ whole genome shotgun (WGS) entry which is preliminary data.</text>
</comment>
<protein>
    <submittedName>
        <fullName evidence="2">T9SS type A sorting domain-containing protein</fullName>
    </submittedName>
</protein>
<dbReference type="SUPFAM" id="SSF54427">
    <property type="entry name" value="NTF2-like"/>
    <property type="match status" value="1"/>
</dbReference>
<sequence length="321" mass="34126">MKTLRFPWLVLVASVALAQGEPDAAPGGAVHGSNAMPAHCRCGLSLEMVAVSQLASAPPVALVAIADADPIQTVLAMYAAFERRDPDGWVAGMSRRYRFESDEPGFAQRHPRGFGRDDELAFASHLFRGGGRAPDGRPLPLVAQVDAPLGAVSVELRSVGAKRAVAHVERLAFRLTFDDGSQVMLEGSDNVLELALEDGEWRVVAWHERVAGGEAPVAADPVADEGREASDDGALPDRLAIRRLGGLAGGTIAFELALPARGGKLELFDVQGRRVAKRDLDGLAPGMRRVELPASGVPAGTYWARVQQSDAVVTTRVIQLH</sequence>
<feature type="signal peptide" evidence="1">
    <location>
        <begin position="1"/>
        <end position="18"/>
    </location>
</feature>
<name>A0A933SAT9_UNCEI</name>
<evidence type="ECO:0000256" key="1">
    <source>
        <dbReference type="SAM" id="SignalP"/>
    </source>
</evidence>
<dbReference type="EMBL" id="JACRIW010000042">
    <property type="protein sequence ID" value="MBI5169126.1"/>
    <property type="molecule type" value="Genomic_DNA"/>
</dbReference>
<gene>
    <name evidence="2" type="ORF">HZA61_06535</name>
</gene>
<keyword evidence="1" id="KW-0732">Signal</keyword>
<feature type="chain" id="PRO_5037045656" evidence="1">
    <location>
        <begin position="19"/>
        <end position="321"/>
    </location>
</feature>